<reference evidence="3" key="1">
    <citation type="submission" date="2025-08" db="UniProtKB">
        <authorList>
            <consortium name="RefSeq"/>
        </authorList>
    </citation>
    <scope>IDENTIFICATION</scope>
    <source>
        <tissue evidence="3">Muscle</tissue>
    </source>
</reference>
<name>A0ABM1SMF5_LIMPO</name>
<dbReference type="InterPro" id="IPR000488">
    <property type="entry name" value="Death_dom"/>
</dbReference>
<dbReference type="RefSeq" id="XP_022244811.1">
    <property type="nucleotide sequence ID" value="XM_022389103.1"/>
</dbReference>
<keyword evidence="2" id="KW-1185">Reference proteome</keyword>
<feature type="domain" description="Death" evidence="1">
    <location>
        <begin position="64"/>
        <end position="150"/>
    </location>
</feature>
<protein>
    <submittedName>
        <fullName evidence="3">Uncharacterized protein LOC111086407</fullName>
    </submittedName>
</protein>
<evidence type="ECO:0000313" key="2">
    <source>
        <dbReference type="Proteomes" id="UP000694941"/>
    </source>
</evidence>
<dbReference type="GeneID" id="111086407"/>
<dbReference type="InterPro" id="IPR011029">
    <property type="entry name" value="DEATH-like_dom_sf"/>
</dbReference>
<accession>A0ABM1SMF5</accession>
<proteinExistence type="predicted"/>
<organism evidence="2 3">
    <name type="scientific">Limulus polyphemus</name>
    <name type="common">Atlantic horseshoe crab</name>
    <dbReference type="NCBI Taxonomy" id="6850"/>
    <lineage>
        <taxon>Eukaryota</taxon>
        <taxon>Metazoa</taxon>
        <taxon>Ecdysozoa</taxon>
        <taxon>Arthropoda</taxon>
        <taxon>Chelicerata</taxon>
        <taxon>Merostomata</taxon>
        <taxon>Xiphosura</taxon>
        <taxon>Limulidae</taxon>
        <taxon>Limulus</taxon>
    </lineage>
</organism>
<dbReference type="CDD" id="cd01670">
    <property type="entry name" value="Death"/>
    <property type="match status" value="1"/>
</dbReference>
<dbReference type="Proteomes" id="UP000694941">
    <property type="component" value="Unplaced"/>
</dbReference>
<dbReference type="Gene3D" id="1.10.533.10">
    <property type="entry name" value="Death Domain, Fas"/>
    <property type="match status" value="1"/>
</dbReference>
<evidence type="ECO:0000313" key="3">
    <source>
        <dbReference type="RefSeq" id="XP_022244811.1"/>
    </source>
</evidence>
<evidence type="ECO:0000259" key="1">
    <source>
        <dbReference type="PROSITE" id="PS50017"/>
    </source>
</evidence>
<dbReference type="PROSITE" id="PS50017">
    <property type="entry name" value="DEATH_DOMAIN"/>
    <property type="match status" value="1"/>
</dbReference>
<sequence>MDNVDLTYYSGITIKDSHGITVGPVSAHNLQNSRSVNVVSSLPKFDSNRMHNNETNVTGDREIQQKDIRLISKMIGRDWKNLARHLPGIQFNEKKLDRHEQTYIHEGLQEVAVRFLREWNESCPSYNQLKVLQDTLREIDRSDIAMKLDL</sequence>
<dbReference type="SUPFAM" id="SSF47986">
    <property type="entry name" value="DEATH domain"/>
    <property type="match status" value="1"/>
</dbReference>
<dbReference type="Pfam" id="PF00531">
    <property type="entry name" value="Death"/>
    <property type="match status" value="1"/>
</dbReference>
<gene>
    <name evidence="3" type="primary">LOC111086407</name>
</gene>